<organism evidence="11 12">
    <name type="scientific">Tabrizicola soli</name>
    <dbReference type="NCBI Taxonomy" id="2185115"/>
    <lineage>
        <taxon>Bacteria</taxon>
        <taxon>Pseudomonadati</taxon>
        <taxon>Pseudomonadota</taxon>
        <taxon>Alphaproteobacteria</taxon>
        <taxon>Rhodobacterales</taxon>
        <taxon>Paracoccaceae</taxon>
        <taxon>Tabrizicola</taxon>
    </lineage>
</organism>
<gene>
    <name evidence="11" type="ORF">ACFOD6_06495</name>
</gene>
<keyword evidence="8 10" id="KW-0472">Membrane</keyword>
<evidence type="ECO:0000256" key="2">
    <source>
        <dbReference type="ARBA" id="ARBA00022448"/>
    </source>
</evidence>
<keyword evidence="6 10" id="KW-1133">Transmembrane helix</keyword>
<evidence type="ECO:0000313" key="11">
    <source>
        <dbReference type="EMBL" id="MFC3085695.1"/>
    </source>
</evidence>
<keyword evidence="2" id="KW-0813">Transport</keyword>
<keyword evidence="3" id="KW-0050">Antiport</keyword>
<dbReference type="Pfam" id="PF01554">
    <property type="entry name" value="MatE"/>
    <property type="match status" value="2"/>
</dbReference>
<dbReference type="PANTHER" id="PTHR43298:SF2">
    <property type="entry name" value="FMN_FAD EXPORTER YEEO-RELATED"/>
    <property type="match status" value="1"/>
</dbReference>
<dbReference type="CDD" id="cd13131">
    <property type="entry name" value="MATE_NorM_like"/>
    <property type="match status" value="1"/>
</dbReference>
<feature type="transmembrane region" description="Helical" evidence="10">
    <location>
        <begin position="274"/>
        <end position="296"/>
    </location>
</feature>
<evidence type="ECO:0000256" key="10">
    <source>
        <dbReference type="SAM" id="Phobius"/>
    </source>
</evidence>
<keyword evidence="7" id="KW-0406">Ion transport</keyword>
<feature type="transmembrane region" description="Helical" evidence="10">
    <location>
        <begin position="93"/>
        <end position="111"/>
    </location>
</feature>
<feature type="transmembrane region" description="Helical" evidence="10">
    <location>
        <begin position="161"/>
        <end position="183"/>
    </location>
</feature>
<dbReference type="InterPro" id="IPR002528">
    <property type="entry name" value="MATE_fam"/>
</dbReference>
<name>A0ABV7DTI6_9RHOB</name>
<feature type="transmembrane region" description="Helical" evidence="10">
    <location>
        <begin position="356"/>
        <end position="374"/>
    </location>
</feature>
<dbReference type="InterPro" id="IPR050222">
    <property type="entry name" value="MATE_MdtK"/>
</dbReference>
<comment type="caution">
    <text evidence="11">The sequence shown here is derived from an EMBL/GenBank/DDBJ whole genome shotgun (WGS) entry which is preliminary data.</text>
</comment>
<evidence type="ECO:0000256" key="1">
    <source>
        <dbReference type="ARBA" id="ARBA00004429"/>
    </source>
</evidence>
<comment type="subcellular location">
    <subcellularLocation>
        <location evidence="1">Cell inner membrane</location>
        <topology evidence="1">Multi-pass membrane protein</topology>
    </subcellularLocation>
</comment>
<accession>A0ABV7DTI6</accession>
<feature type="transmembrane region" description="Helical" evidence="10">
    <location>
        <begin position="395"/>
        <end position="416"/>
    </location>
</feature>
<keyword evidence="12" id="KW-1185">Reference proteome</keyword>
<keyword evidence="4" id="KW-1003">Cell membrane</keyword>
<dbReference type="EMBL" id="JBHRSM010000011">
    <property type="protein sequence ID" value="MFC3085695.1"/>
    <property type="molecule type" value="Genomic_DNA"/>
</dbReference>
<evidence type="ECO:0000256" key="6">
    <source>
        <dbReference type="ARBA" id="ARBA00022989"/>
    </source>
</evidence>
<evidence type="ECO:0000256" key="8">
    <source>
        <dbReference type="ARBA" id="ARBA00023136"/>
    </source>
</evidence>
<dbReference type="RefSeq" id="WP_197641955.1">
    <property type="nucleotide sequence ID" value="NZ_JAEACP010000002.1"/>
</dbReference>
<evidence type="ECO:0000256" key="9">
    <source>
        <dbReference type="ARBA" id="ARBA00031636"/>
    </source>
</evidence>
<feature type="transmembrane region" description="Helical" evidence="10">
    <location>
        <begin position="239"/>
        <end position="268"/>
    </location>
</feature>
<reference evidence="12" key="1">
    <citation type="journal article" date="2019" name="Int. J. Syst. Evol. Microbiol.">
        <title>The Global Catalogue of Microorganisms (GCM) 10K type strain sequencing project: providing services to taxonomists for standard genome sequencing and annotation.</title>
        <authorList>
            <consortium name="The Broad Institute Genomics Platform"/>
            <consortium name="The Broad Institute Genome Sequencing Center for Infectious Disease"/>
            <person name="Wu L."/>
            <person name="Ma J."/>
        </authorList>
    </citation>
    <scope>NUCLEOTIDE SEQUENCE [LARGE SCALE GENOMIC DNA]</scope>
    <source>
        <strain evidence="12">KCTC 62102</strain>
    </source>
</reference>
<feature type="transmembrane region" description="Helical" evidence="10">
    <location>
        <begin position="316"/>
        <end position="336"/>
    </location>
</feature>
<dbReference type="InterPro" id="IPR048279">
    <property type="entry name" value="MdtK-like"/>
</dbReference>
<feature type="transmembrane region" description="Helical" evidence="10">
    <location>
        <begin position="195"/>
        <end position="218"/>
    </location>
</feature>
<sequence length="449" mass="47740">MTQDMSNSTHARETLALGLPLAGSSLAQMALHVTDVVMVGWYGVVPLAAVVLGASSFFIVYVLGAGFARAVLPMVAAALARGDETQVRRDTRMGLWLSIGFGLAVAPVFWWSGPILLALGQKPEVAALAQGYLRIAGAGLVPALCVTVLQSYLSAFGRTQVVLWVTLAAVGLNIAVNWLLIFGNWGFPEMGARGSAVATLSVQVMSLLLLGLYAGLLPELRKFHLFQRFWRADWSSLRLVWRLGLPIGLTGLAEGGLFHASALMMGWIGTVELAAHGIALEVAALTFMLHVGLSSAATIRVARFEGRQEWPALRRAAGVAVALSLVVAVGSVTVFLTMPRPIVGLFLDMAKPESAAILAYGTVLLMVAGLFQLADGMQVMALGLLRGVQDTRVPMILAAVSYWLIGIPCSYLLAFQAGLGGVGLWLGLVVGLFCAAGSLMWRFWRLARV</sequence>
<dbReference type="PIRSF" id="PIRSF006603">
    <property type="entry name" value="DinF"/>
    <property type="match status" value="1"/>
</dbReference>
<evidence type="ECO:0000256" key="3">
    <source>
        <dbReference type="ARBA" id="ARBA00022449"/>
    </source>
</evidence>
<keyword evidence="5 10" id="KW-0812">Transmembrane</keyword>
<feature type="transmembrane region" description="Helical" evidence="10">
    <location>
        <begin position="43"/>
        <end position="72"/>
    </location>
</feature>
<feature type="transmembrane region" description="Helical" evidence="10">
    <location>
        <begin position="131"/>
        <end position="149"/>
    </location>
</feature>
<evidence type="ECO:0000313" key="12">
    <source>
        <dbReference type="Proteomes" id="UP001595445"/>
    </source>
</evidence>
<dbReference type="NCBIfam" id="TIGR00797">
    <property type="entry name" value="matE"/>
    <property type="match status" value="1"/>
</dbReference>
<evidence type="ECO:0000256" key="4">
    <source>
        <dbReference type="ARBA" id="ARBA00022475"/>
    </source>
</evidence>
<evidence type="ECO:0000256" key="5">
    <source>
        <dbReference type="ARBA" id="ARBA00022692"/>
    </source>
</evidence>
<dbReference type="PANTHER" id="PTHR43298">
    <property type="entry name" value="MULTIDRUG RESISTANCE PROTEIN NORM-RELATED"/>
    <property type="match status" value="1"/>
</dbReference>
<evidence type="ECO:0000256" key="7">
    <source>
        <dbReference type="ARBA" id="ARBA00023065"/>
    </source>
</evidence>
<protein>
    <recommendedName>
        <fullName evidence="9">Multidrug-efflux transporter</fullName>
    </recommendedName>
</protein>
<dbReference type="Proteomes" id="UP001595445">
    <property type="component" value="Unassembled WGS sequence"/>
</dbReference>
<feature type="transmembrane region" description="Helical" evidence="10">
    <location>
        <begin position="422"/>
        <end position="444"/>
    </location>
</feature>
<proteinExistence type="predicted"/>